<comment type="caution">
    <text evidence="2">The sequence shown here is derived from an EMBL/GenBank/DDBJ whole genome shotgun (WGS) entry which is preliminary data.</text>
</comment>
<feature type="compositionally biased region" description="Basic and acidic residues" evidence="1">
    <location>
        <begin position="19"/>
        <end position="36"/>
    </location>
</feature>
<protein>
    <submittedName>
        <fullName evidence="2">Uncharacterized protein</fullName>
    </submittedName>
</protein>
<evidence type="ECO:0000313" key="2">
    <source>
        <dbReference type="EMBL" id="EHC11108.1"/>
    </source>
</evidence>
<evidence type="ECO:0000256" key="1">
    <source>
        <dbReference type="SAM" id="MobiDB-lite"/>
    </source>
</evidence>
<organism evidence="2 3">
    <name type="scientific">Fischerella thermalis JSC-11</name>
    <dbReference type="NCBI Taxonomy" id="741277"/>
    <lineage>
        <taxon>Bacteria</taxon>
        <taxon>Bacillati</taxon>
        <taxon>Cyanobacteriota</taxon>
        <taxon>Cyanophyceae</taxon>
        <taxon>Nostocales</taxon>
        <taxon>Hapalosiphonaceae</taxon>
        <taxon>Fischerella</taxon>
    </lineage>
</organism>
<accession>G6FWU3</accession>
<dbReference type="Proteomes" id="UP000004344">
    <property type="component" value="Unassembled WGS sequence"/>
</dbReference>
<sequence>MGKGGVFCKSMLAGGVGRGGDKEDKEDRENKEDKRYNRFPTNHQQTTINNLANEKTLLFTSWDR</sequence>
<gene>
    <name evidence="2" type="ORF">FJSC11DRAFT_3342</name>
</gene>
<reference evidence="2 3" key="1">
    <citation type="submission" date="2011-09" db="EMBL/GenBank/DDBJ databases">
        <title>The draft genome of Fischerella sp. JSC-11.</title>
        <authorList>
            <consortium name="US DOE Joint Genome Institute (JGI-PGF)"/>
            <person name="Lucas S."/>
            <person name="Han J."/>
            <person name="Lapidus A."/>
            <person name="Cheng J.-F."/>
            <person name="Goodwin L."/>
            <person name="Pitluck S."/>
            <person name="Peters L."/>
            <person name="Land M.L."/>
            <person name="Hauser L."/>
            <person name="Sarkisova S."/>
            <person name="Bryant D.A."/>
            <person name="Brown I."/>
            <person name="Woyke T.J."/>
        </authorList>
    </citation>
    <scope>NUCLEOTIDE SEQUENCE [LARGE SCALE GENOMIC DNA]</scope>
    <source>
        <strain evidence="2 3">JSC-11</strain>
    </source>
</reference>
<keyword evidence="3" id="KW-1185">Reference proteome</keyword>
<dbReference type="AlphaFoldDB" id="G6FWU3"/>
<proteinExistence type="predicted"/>
<feature type="region of interest" description="Disordered" evidence="1">
    <location>
        <begin position="1"/>
        <end position="36"/>
    </location>
</feature>
<evidence type="ECO:0000313" key="3">
    <source>
        <dbReference type="Proteomes" id="UP000004344"/>
    </source>
</evidence>
<dbReference type="EMBL" id="AGIZ01000010">
    <property type="protein sequence ID" value="EHC11108.1"/>
    <property type="molecule type" value="Genomic_DNA"/>
</dbReference>
<name>G6FWU3_9CYAN</name>